<accession>A0A1W6Z248</accession>
<name>A0A1W6Z248_9BORD</name>
<dbReference type="InterPro" id="IPR018891">
    <property type="entry name" value="AIPR_C"/>
</dbReference>
<evidence type="ECO:0000313" key="3">
    <source>
        <dbReference type="EMBL" id="ARP87321.1"/>
    </source>
</evidence>
<evidence type="ECO:0000256" key="1">
    <source>
        <dbReference type="SAM" id="MobiDB-lite"/>
    </source>
</evidence>
<dbReference type="Proteomes" id="UP000194139">
    <property type="component" value="Chromosome"/>
</dbReference>
<feature type="domain" description="Abortive phage infection protein C-terminal" evidence="2">
    <location>
        <begin position="236"/>
        <end position="387"/>
    </location>
</feature>
<proteinExistence type="predicted"/>
<protein>
    <recommendedName>
        <fullName evidence="2">Abortive phage infection protein C-terminal domain-containing protein</fullName>
    </recommendedName>
</protein>
<dbReference type="RefSeq" id="WP_086072792.1">
    <property type="nucleotide sequence ID" value="NZ_CP021109.1"/>
</dbReference>
<dbReference type="EMBL" id="CP021109">
    <property type="protein sequence ID" value="ARP87321.1"/>
    <property type="molecule type" value="Genomic_DNA"/>
</dbReference>
<gene>
    <name evidence="3" type="ORF">CAL13_14735</name>
</gene>
<organism evidence="3 4">
    <name type="scientific">Bordetella genomosp. 9</name>
    <dbReference type="NCBI Taxonomy" id="1416803"/>
    <lineage>
        <taxon>Bacteria</taxon>
        <taxon>Pseudomonadati</taxon>
        <taxon>Pseudomonadota</taxon>
        <taxon>Betaproteobacteria</taxon>
        <taxon>Burkholderiales</taxon>
        <taxon>Alcaligenaceae</taxon>
        <taxon>Bordetella</taxon>
    </lineage>
</organism>
<evidence type="ECO:0000313" key="4">
    <source>
        <dbReference type="Proteomes" id="UP000194139"/>
    </source>
</evidence>
<feature type="compositionally biased region" description="Basic and acidic residues" evidence="1">
    <location>
        <begin position="559"/>
        <end position="569"/>
    </location>
</feature>
<keyword evidence="4" id="KW-1185">Reference proteome</keyword>
<reference evidence="3 4" key="1">
    <citation type="submission" date="2017-05" db="EMBL/GenBank/DDBJ databases">
        <title>Complete and WGS of Bordetella genogroups.</title>
        <authorList>
            <person name="Spilker T."/>
            <person name="LiPuma J."/>
        </authorList>
    </citation>
    <scope>NUCLEOTIDE SEQUENCE [LARGE SCALE GENOMIC DNA]</scope>
    <source>
        <strain evidence="3 4">AU17164</strain>
    </source>
</reference>
<dbReference type="Pfam" id="PF10592">
    <property type="entry name" value="AIPR"/>
    <property type="match status" value="1"/>
</dbReference>
<sequence length="569" mass="63137">MSIILSNRVKNHIESIVREHLYLADAKSDESKLLSRGIAAICLAGLAGVPYAQVAKYIVDGTRDNGIDGVLYDGPRNKLYIVQAKWSTKGTSTIDTGDLRKFIAGVYDLLNEDWKKFNQRVQAIADEISKAIRNDPEIVMVAAYNSDNSISTECQAIVKEFLDENNSESQEVVTFRPFDLKRLLRTIKTVKSGAKSDVELNLLQWGEQKEPYYAIYGKVSCADVAEWYLGHEDLLFSENIRNTLSESDINVQIESALLTNPAEFWYLNNGITAIADEVIRKPISLGDQKESAYWKVGNLKIVNGAQTTGSIAKAYSKNPKAVRHAYVQVKVISLEHAPIDIANRITTATNTQNRVEAKDFLALDSRQDGIAESLKKLGIQYCYRRGERVADPTRGLEVQELAMALAISSGSMASVTIAKRNAGSLTDPNAYYQKLFDKPIEGRAAWELVQKWRAASAAVSSFAATLEGRDAQLAVHGNRFIEHVLLTTKGPFTAARVAKIHATLKVLVEEIHGSDCYLAVLFKNTKKCEALHARLSTSLSQTEPVRRRPTRHPNGPARKAPDLVEFKRP</sequence>
<evidence type="ECO:0000259" key="2">
    <source>
        <dbReference type="Pfam" id="PF10592"/>
    </source>
</evidence>
<feature type="region of interest" description="Disordered" evidence="1">
    <location>
        <begin position="539"/>
        <end position="569"/>
    </location>
</feature>
<dbReference type="AlphaFoldDB" id="A0A1W6Z248"/>